<dbReference type="InterPro" id="IPR002048">
    <property type="entry name" value="EF_hand_dom"/>
</dbReference>
<dbReference type="Proteomes" id="UP000007755">
    <property type="component" value="Unassembled WGS sequence"/>
</dbReference>
<keyword evidence="8" id="KW-0597">Phosphoprotein</keyword>
<evidence type="ECO:0000256" key="16">
    <source>
        <dbReference type="SAM" id="MobiDB-lite"/>
    </source>
</evidence>
<organism evidence="19">
    <name type="scientific">Acromyrmex echinatior</name>
    <name type="common">Panamanian leafcutter ant</name>
    <name type="synonym">Acromyrmex octospinosus echinatior</name>
    <dbReference type="NCBI Taxonomy" id="103372"/>
    <lineage>
        <taxon>Eukaryota</taxon>
        <taxon>Metazoa</taxon>
        <taxon>Ecdysozoa</taxon>
        <taxon>Arthropoda</taxon>
        <taxon>Hexapoda</taxon>
        <taxon>Insecta</taxon>
        <taxon>Pterygota</taxon>
        <taxon>Neoptera</taxon>
        <taxon>Endopterygota</taxon>
        <taxon>Hymenoptera</taxon>
        <taxon>Apocrita</taxon>
        <taxon>Aculeata</taxon>
        <taxon>Formicoidea</taxon>
        <taxon>Formicidae</taxon>
        <taxon>Myrmicinae</taxon>
        <taxon>Acromyrmex</taxon>
    </lineage>
</organism>
<evidence type="ECO:0000256" key="15">
    <source>
        <dbReference type="ARBA" id="ARBA00023136"/>
    </source>
</evidence>
<dbReference type="FunCoup" id="F4WFZ0">
    <property type="interactions" value="1417"/>
</dbReference>
<comment type="subcellular location">
    <subcellularLocation>
        <location evidence="2">Cytoplasm</location>
    </subcellularLocation>
    <subcellularLocation>
        <location evidence="3">Golgi apparatus</location>
    </subcellularLocation>
    <subcellularLocation>
        <location evidence="1">Membrane</location>
        <topology evidence="1">Peripheral membrane protein</topology>
    </subcellularLocation>
    <subcellularLocation>
        <location evidence="4">Secreted</location>
    </subcellularLocation>
</comment>
<keyword evidence="7" id="KW-0964">Secreted</keyword>
<evidence type="ECO:0000256" key="5">
    <source>
        <dbReference type="ARBA" id="ARBA00008063"/>
    </source>
</evidence>
<keyword evidence="11" id="KW-0677">Repeat</keyword>
<evidence type="ECO:0000256" key="4">
    <source>
        <dbReference type="ARBA" id="ARBA00004613"/>
    </source>
</evidence>
<dbReference type="PROSITE" id="PS00018">
    <property type="entry name" value="EF_HAND_1"/>
    <property type="match status" value="1"/>
</dbReference>
<dbReference type="OrthoDB" id="5982823at2759"/>
<dbReference type="InterPro" id="IPR040250">
    <property type="entry name" value="Nucleobindin"/>
</dbReference>
<dbReference type="PANTHER" id="PTHR19237">
    <property type="entry name" value="NUCLEOBINDIN"/>
    <property type="match status" value="1"/>
</dbReference>
<dbReference type="GO" id="GO:0005085">
    <property type="term" value="F:guanyl-nucleotide exchange factor activity"/>
    <property type="evidence" value="ECO:0007669"/>
    <property type="project" value="UniProtKB-KW"/>
</dbReference>
<dbReference type="eggNOG" id="KOG3866">
    <property type="taxonomic scope" value="Eukaryota"/>
</dbReference>
<feature type="region of interest" description="Disordered" evidence="16">
    <location>
        <begin position="160"/>
        <end position="181"/>
    </location>
</feature>
<dbReference type="SUPFAM" id="SSF47473">
    <property type="entry name" value="EF-hand"/>
    <property type="match status" value="1"/>
</dbReference>
<sequence>MVSSRTFPVTSQFCDKWTQKTTQQQQQQQQQREKTKEAKLVRDGLGVVGGHQCPVREDVNPILRGGGGLGEASSTGGATLRIIVATLQNSAVARWVELVQLFALPTLFLIEVDNANNCKLQKIFSSLVYLSVVLVPEKMQYLLLFLVVLIIQTSVAPPVEKKNEDHKDKENEIDDSDDLGNPEFQMEYHRYLKEVIQALERDPEFRAKLENAKEEDIRTGKIAHELQFVDHKVRTKLDELKREELERLRHLATKEYNRRNDLDIEHLKIAEHLDHSNAHTFEIDDLKKLIAKTTKDLAEADKRRRQQFKEYEMQKKFEEEQKMKGNTGMKEEERKKYEEELEAMKKKHKDHKPLHHPGSKQQLEEVWEKQDHMEDQEFDPKTFFHLHDLDGNGYWDQDEVKALFLKELDKLYTEGAPEDDIYERREEMERMREHVFNEADFDRDGVISYQEFLVQTMKPDFQQDEGWQGLDEQQIYSQQEYEAFQKHRQEEIQKMVAKGMLPPPPDTVHLPVQHEQFPSQYQQQYNYQQQYSQQAHPSQQQYSGQIPPQQPIVGHAPQYQGQLPQQQPYQPQVPPPQQHYPGQIPQQQQYQGQQPQYQMPVPQQPQFQAQPLQQAQQQFQNQPQQVQQSQGQPQQVQQQIQGQPQQAQQQTQQQQMQNQVPQNTQDNVLSSRGAAQINHNLPQQQDSKPKQQINQNSIPNM</sequence>
<dbReference type="Gene3D" id="1.10.238.10">
    <property type="entry name" value="EF-hand"/>
    <property type="match status" value="1"/>
</dbReference>
<dbReference type="GO" id="GO:0005794">
    <property type="term" value="C:Golgi apparatus"/>
    <property type="evidence" value="ECO:0007669"/>
    <property type="project" value="UniProtKB-SubCell"/>
</dbReference>
<dbReference type="PANTHER" id="PTHR19237:SF20">
    <property type="entry name" value="NUCLEOBINDIN 1"/>
    <property type="match status" value="1"/>
</dbReference>
<evidence type="ECO:0000256" key="10">
    <source>
        <dbReference type="ARBA" id="ARBA00022729"/>
    </source>
</evidence>
<dbReference type="GO" id="GO:0005793">
    <property type="term" value="C:endoplasmic reticulum-Golgi intermediate compartment"/>
    <property type="evidence" value="ECO:0007669"/>
    <property type="project" value="TreeGrafter"/>
</dbReference>
<evidence type="ECO:0000313" key="19">
    <source>
        <dbReference type="Proteomes" id="UP000007755"/>
    </source>
</evidence>
<keyword evidence="12" id="KW-0106">Calcium</keyword>
<evidence type="ECO:0000256" key="13">
    <source>
        <dbReference type="ARBA" id="ARBA00023034"/>
    </source>
</evidence>
<feature type="compositionally biased region" description="Low complexity" evidence="16">
    <location>
        <begin position="557"/>
        <end position="570"/>
    </location>
</feature>
<keyword evidence="14" id="KW-0238">DNA-binding</keyword>
<feature type="compositionally biased region" description="Polar residues" evidence="16">
    <location>
        <begin position="677"/>
        <end position="701"/>
    </location>
</feature>
<evidence type="ECO:0000256" key="11">
    <source>
        <dbReference type="ARBA" id="ARBA00022737"/>
    </source>
</evidence>
<accession>F4WFZ0</accession>
<keyword evidence="15" id="KW-0472">Membrane</keyword>
<feature type="compositionally biased region" description="Acidic residues" evidence="16">
    <location>
        <begin position="171"/>
        <end position="180"/>
    </location>
</feature>
<evidence type="ECO:0000256" key="3">
    <source>
        <dbReference type="ARBA" id="ARBA00004555"/>
    </source>
</evidence>
<dbReference type="InParanoid" id="F4WFZ0"/>
<feature type="compositionally biased region" description="Basic and acidic residues" evidence="16">
    <location>
        <begin position="160"/>
        <end position="170"/>
    </location>
</feature>
<comment type="similarity">
    <text evidence="5">Belongs to the nucleobindin family.</text>
</comment>
<evidence type="ECO:0000256" key="8">
    <source>
        <dbReference type="ARBA" id="ARBA00022553"/>
    </source>
</evidence>
<evidence type="ECO:0000256" key="2">
    <source>
        <dbReference type="ARBA" id="ARBA00004496"/>
    </source>
</evidence>
<feature type="domain" description="EF-hand" evidence="17">
    <location>
        <begin position="375"/>
        <end position="410"/>
    </location>
</feature>
<dbReference type="Pfam" id="PF13499">
    <property type="entry name" value="EF-hand_7"/>
    <property type="match status" value="1"/>
</dbReference>
<feature type="domain" description="EF-hand" evidence="17">
    <location>
        <begin position="427"/>
        <end position="462"/>
    </location>
</feature>
<feature type="region of interest" description="Disordered" evidence="16">
    <location>
        <begin position="528"/>
        <end position="701"/>
    </location>
</feature>
<evidence type="ECO:0000313" key="18">
    <source>
        <dbReference type="EMBL" id="EGI66757.1"/>
    </source>
</evidence>
<gene>
    <name evidence="18" type="ORF">G5I_04561</name>
</gene>
<dbReference type="GO" id="GO:0005509">
    <property type="term" value="F:calcium ion binding"/>
    <property type="evidence" value="ECO:0007669"/>
    <property type="project" value="InterPro"/>
</dbReference>
<proteinExistence type="inferred from homology"/>
<evidence type="ECO:0000256" key="1">
    <source>
        <dbReference type="ARBA" id="ARBA00004170"/>
    </source>
</evidence>
<dbReference type="EMBL" id="GL888128">
    <property type="protein sequence ID" value="EGI66757.1"/>
    <property type="molecule type" value="Genomic_DNA"/>
</dbReference>
<evidence type="ECO:0000256" key="6">
    <source>
        <dbReference type="ARBA" id="ARBA00022490"/>
    </source>
</evidence>
<feature type="compositionally biased region" description="Low complexity" evidence="16">
    <location>
        <begin position="579"/>
        <end position="665"/>
    </location>
</feature>
<evidence type="ECO:0000256" key="7">
    <source>
        <dbReference type="ARBA" id="ARBA00022525"/>
    </source>
</evidence>
<evidence type="ECO:0000259" key="17">
    <source>
        <dbReference type="PROSITE" id="PS50222"/>
    </source>
</evidence>
<dbReference type="AlphaFoldDB" id="F4WFZ0"/>
<keyword evidence="9" id="KW-0344">Guanine-nucleotide releasing factor</keyword>
<evidence type="ECO:0000256" key="12">
    <source>
        <dbReference type="ARBA" id="ARBA00022837"/>
    </source>
</evidence>
<keyword evidence="6" id="KW-0963">Cytoplasm</keyword>
<dbReference type="GO" id="GO:0016020">
    <property type="term" value="C:membrane"/>
    <property type="evidence" value="ECO:0007669"/>
    <property type="project" value="UniProtKB-SubCell"/>
</dbReference>
<dbReference type="Pfam" id="PF25434">
    <property type="entry name" value="NUCB1_N"/>
    <property type="match status" value="1"/>
</dbReference>
<dbReference type="InterPro" id="IPR011992">
    <property type="entry name" value="EF-hand-dom_pair"/>
</dbReference>
<dbReference type="STRING" id="103372.F4WFZ0"/>
<dbReference type="InterPro" id="IPR057576">
    <property type="entry name" value="NUCB1_N"/>
</dbReference>
<reference evidence="18" key="1">
    <citation type="submission" date="2011-02" db="EMBL/GenBank/DDBJ databases">
        <title>The genome of the leaf-cutting ant Acromyrmex echinatior suggests key adaptations to social evolution and fungus farming.</title>
        <authorList>
            <person name="Nygaard S."/>
            <person name="Zhang G."/>
        </authorList>
    </citation>
    <scope>NUCLEOTIDE SEQUENCE</scope>
</reference>
<evidence type="ECO:0000256" key="14">
    <source>
        <dbReference type="ARBA" id="ARBA00023125"/>
    </source>
</evidence>
<dbReference type="GO" id="GO:0003677">
    <property type="term" value="F:DNA binding"/>
    <property type="evidence" value="ECO:0007669"/>
    <property type="project" value="UniProtKB-KW"/>
</dbReference>
<dbReference type="InterPro" id="IPR018247">
    <property type="entry name" value="EF_Hand_1_Ca_BS"/>
</dbReference>
<name>F4WFZ0_ACREC</name>
<keyword evidence="10" id="KW-0732">Signal</keyword>
<dbReference type="PROSITE" id="PS50222">
    <property type="entry name" value="EF_HAND_2"/>
    <property type="match status" value="2"/>
</dbReference>
<keyword evidence="13" id="KW-0333">Golgi apparatus</keyword>
<feature type="compositionally biased region" description="Low complexity" evidence="16">
    <location>
        <begin position="528"/>
        <end position="547"/>
    </location>
</feature>
<evidence type="ECO:0000256" key="9">
    <source>
        <dbReference type="ARBA" id="ARBA00022658"/>
    </source>
</evidence>
<keyword evidence="19" id="KW-1185">Reference proteome</keyword>
<protein>
    <submittedName>
        <fullName evidence="18">Nucleobindin-2</fullName>
    </submittedName>
</protein>
<dbReference type="GO" id="GO:0070062">
    <property type="term" value="C:extracellular exosome"/>
    <property type="evidence" value="ECO:0007669"/>
    <property type="project" value="TreeGrafter"/>
</dbReference>
<dbReference type="CDD" id="cd00051">
    <property type="entry name" value="EFh"/>
    <property type="match status" value="1"/>
</dbReference>